<dbReference type="AlphaFoldDB" id="A0A6A6HTJ0"/>
<dbReference type="Proteomes" id="UP000800094">
    <property type="component" value="Unassembled WGS sequence"/>
</dbReference>
<feature type="compositionally biased region" description="Polar residues" evidence="1">
    <location>
        <begin position="14"/>
        <end position="24"/>
    </location>
</feature>
<feature type="region of interest" description="Disordered" evidence="1">
    <location>
        <begin position="1"/>
        <end position="34"/>
    </location>
</feature>
<name>A0A6A6HTJ0_9PLEO</name>
<dbReference type="RefSeq" id="XP_033676341.1">
    <property type="nucleotide sequence ID" value="XM_033831739.1"/>
</dbReference>
<feature type="compositionally biased region" description="Low complexity" evidence="1">
    <location>
        <begin position="1"/>
        <end position="13"/>
    </location>
</feature>
<feature type="compositionally biased region" description="Basic and acidic residues" evidence="1">
    <location>
        <begin position="343"/>
        <end position="369"/>
    </location>
</feature>
<accession>A0A6A6HTJ0</accession>
<sequence>MSSSQNQQESNQNITPPSSFTDQPLTPPPTDEKPFAQAPRVIALFREIRAGKHSNQGPWIEFQLAEGDYDKIEHLLSQDEELLGFVEDKIRYDYAAESRRLVVRMPTAVHELFIARVEDAVFSQLKSIREGSDDAAAFAQRVNPARSTEIYFPVENDSSGRKSKHEPDASFWHDSAQYPGVVIEVAYSQKKKRLERLAEDYLLDSDASVQAVVGLDIEYGKKDSRKATLSVWRAGVFRTATEDELRVVNEVADEAFRDDQGNDTDHPGLRLRLSDFAYEELVQKELGDQNREIHISGQQLCQFLAAAESKIQQVRSLGKHSVAPGVHKRRRSETPPEEIASGDEERYMEQERGVAKRVEAKDLNYEDTS</sequence>
<feature type="region of interest" description="Disordered" evidence="1">
    <location>
        <begin position="316"/>
        <end position="369"/>
    </location>
</feature>
<evidence type="ECO:0000313" key="3">
    <source>
        <dbReference type="Proteomes" id="UP000800094"/>
    </source>
</evidence>
<dbReference type="EMBL" id="ML987212">
    <property type="protein sequence ID" value="KAF2241337.1"/>
    <property type="molecule type" value="Genomic_DNA"/>
</dbReference>
<proteinExistence type="predicted"/>
<keyword evidence="3" id="KW-1185">Reference proteome</keyword>
<dbReference type="GeneID" id="54585069"/>
<gene>
    <name evidence="2" type="ORF">BU26DRAFT_544449</name>
</gene>
<organism evidence="2 3">
    <name type="scientific">Trematosphaeria pertusa</name>
    <dbReference type="NCBI Taxonomy" id="390896"/>
    <lineage>
        <taxon>Eukaryota</taxon>
        <taxon>Fungi</taxon>
        <taxon>Dikarya</taxon>
        <taxon>Ascomycota</taxon>
        <taxon>Pezizomycotina</taxon>
        <taxon>Dothideomycetes</taxon>
        <taxon>Pleosporomycetidae</taxon>
        <taxon>Pleosporales</taxon>
        <taxon>Massarineae</taxon>
        <taxon>Trematosphaeriaceae</taxon>
        <taxon>Trematosphaeria</taxon>
    </lineage>
</organism>
<protein>
    <submittedName>
        <fullName evidence="2">Uncharacterized protein</fullName>
    </submittedName>
</protein>
<dbReference type="OrthoDB" id="3485856at2759"/>
<reference evidence="2" key="1">
    <citation type="journal article" date="2020" name="Stud. Mycol.">
        <title>101 Dothideomycetes genomes: a test case for predicting lifestyles and emergence of pathogens.</title>
        <authorList>
            <person name="Haridas S."/>
            <person name="Albert R."/>
            <person name="Binder M."/>
            <person name="Bloem J."/>
            <person name="Labutti K."/>
            <person name="Salamov A."/>
            <person name="Andreopoulos B."/>
            <person name="Baker S."/>
            <person name="Barry K."/>
            <person name="Bills G."/>
            <person name="Bluhm B."/>
            <person name="Cannon C."/>
            <person name="Castanera R."/>
            <person name="Culley D."/>
            <person name="Daum C."/>
            <person name="Ezra D."/>
            <person name="Gonzalez J."/>
            <person name="Henrissat B."/>
            <person name="Kuo A."/>
            <person name="Liang C."/>
            <person name="Lipzen A."/>
            <person name="Lutzoni F."/>
            <person name="Magnuson J."/>
            <person name="Mondo S."/>
            <person name="Nolan M."/>
            <person name="Ohm R."/>
            <person name="Pangilinan J."/>
            <person name="Park H.-J."/>
            <person name="Ramirez L."/>
            <person name="Alfaro M."/>
            <person name="Sun H."/>
            <person name="Tritt A."/>
            <person name="Yoshinaga Y."/>
            <person name="Zwiers L.-H."/>
            <person name="Turgeon B."/>
            <person name="Goodwin S."/>
            <person name="Spatafora J."/>
            <person name="Crous P."/>
            <person name="Grigoriev I."/>
        </authorList>
    </citation>
    <scope>NUCLEOTIDE SEQUENCE</scope>
    <source>
        <strain evidence="2">CBS 122368</strain>
    </source>
</reference>
<evidence type="ECO:0000256" key="1">
    <source>
        <dbReference type="SAM" id="MobiDB-lite"/>
    </source>
</evidence>
<evidence type="ECO:0000313" key="2">
    <source>
        <dbReference type="EMBL" id="KAF2241337.1"/>
    </source>
</evidence>